<dbReference type="Proteomes" id="UP000002358">
    <property type="component" value="Chromosome 2"/>
</dbReference>
<dbReference type="GeneID" id="103317554"/>
<accession>A0A7M7Q1J5</accession>
<proteinExistence type="predicted"/>
<organism evidence="2 3">
    <name type="scientific">Nasonia vitripennis</name>
    <name type="common">Parasitic wasp</name>
    <dbReference type="NCBI Taxonomy" id="7425"/>
    <lineage>
        <taxon>Eukaryota</taxon>
        <taxon>Metazoa</taxon>
        <taxon>Ecdysozoa</taxon>
        <taxon>Arthropoda</taxon>
        <taxon>Hexapoda</taxon>
        <taxon>Insecta</taxon>
        <taxon>Pterygota</taxon>
        <taxon>Neoptera</taxon>
        <taxon>Endopterygota</taxon>
        <taxon>Hymenoptera</taxon>
        <taxon>Apocrita</taxon>
        <taxon>Proctotrupomorpha</taxon>
        <taxon>Chalcidoidea</taxon>
        <taxon>Pteromalidae</taxon>
        <taxon>Pteromalinae</taxon>
        <taxon>Nasonia</taxon>
    </lineage>
</organism>
<protein>
    <submittedName>
        <fullName evidence="2">Uncharacterized protein</fullName>
    </submittedName>
</protein>
<evidence type="ECO:0000313" key="2">
    <source>
        <dbReference type="EnsemblMetazoa" id="XP_031780131"/>
    </source>
</evidence>
<dbReference type="KEGG" id="nvi:103317554"/>
<dbReference type="OrthoDB" id="8180894at2759"/>
<reference evidence="2" key="1">
    <citation type="submission" date="2021-01" db="UniProtKB">
        <authorList>
            <consortium name="EnsemblMetazoa"/>
        </authorList>
    </citation>
    <scope>IDENTIFICATION</scope>
</reference>
<keyword evidence="3" id="KW-1185">Reference proteome</keyword>
<dbReference type="InParanoid" id="A0A7M7Q1J5"/>
<evidence type="ECO:0000256" key="1">
    <source>
        <dbReference type="SAM" id="SignalP"/>
    </source>
</evidence>
<name>A0A7M7Q1J5_NASVI</name>
<feature type="chain" id="PRO_5029590469" evidence="1">
    <location>
        <begin position="30"/>
        <end position="136"/>
    </location>
</feature>
<dbReference type="OMA" id="SEQPDPM"/>
<feature type="signal peptide" evidence="1">
    <location>
        <begin position="1"/>
        <end position="29"/>
    </location>
</feature>
<dbReference type="EnsemblMetazoa" id="XM_031924271">
    <property type="protein sequence ID" value="XP_031780131"/>
    <property type="gene ID" value="LOC103317554"/>
</dbReference>
<sequence length="136" mass="15893">MSNVCSNVDHKCLLCFLIIVVSLVNLSTGAIIRASSHEDPDKMFEDMKVVESEEVPEFSRKDLMEIIQKSQFFQDIFSEQPDPMTIQFGHVCENPNEWEQRFEQRDFNKNHHQGKMRWGNKNGDYGEHYWDLGHAG</sequence>
<keyword evidence="1" id="KW-0732">Signal</keyword>
<dbReference type="AlphaFoldDB" id="A0A7M7Q1J5"/>
<dbReference type="RefSeq" id="XP_031780131.1">
    <property type="nucleotide sequence ID" value="XM_031924271.1"/>
</dbReference>
<evidence type="ECO:0000313" key="3">
    <source>
        <dbReference type="Proteomes" id="UP000002358"/>
    </source>
</evidence>